<evidence type="ECO:0000256" key="3">
    <source>
        <dbReference type="ARBA" id="ARBA00023170"/>
    </source>
</evidence>
<keyword evidence="1" id="KW-0805">Transcription regulation</keyword>
<keyword evidence="2" id="KW-0804">Transcription</keyword>
<keyword evidence="6" id="KW-1185">Reference proteome</keyword>
<feature type="region of interest" description="Disordered" evidence="4">
    <location>
        <begin position="1"/>
        <end position="31"/>
    </location>
</feature>
<proteinExistence type="predicted"/>
<evidence type="ECO:0000256" key="2">
    <source>
        <dbReference type="ARBA" id="ARBA00023163"/>
    </source>
</evidence>
<dbReference type="Proteomes" id="UP000252519">
    <property type="component" value="Unassembled WGS sequence"/>
</dbReference>
<keyword evidence="3" id="KW-0675">Receptor</keyword>
<dbReference type="SUPFAM" id="SSF48508">
    <property type="entry name" value="Nuclear receptor ligand-binding domain"/>
    <property type="match status" value="1"/>
</dbReference>
<feature type="non-terminal residue" evidence="5">
    <location>
        <position position="171"/>
    </location>
</feature>
<protein>
    <submittedName>
        <fullName evidence="5">Uncharacterized protein</fullName>
    </submittedName>
</protein>
<sequence length="171" mass="19391">MNAKGIQFPHRLSESPQQGENERTSALADVDSSQDCTTVEEISSDVPSGTVLPNIWHLDLRSIDDFQLMNIVDALVNREHSTKHLRRLDYPIFCESTLKKILKEPSIIGRLKFDKVPSHSQIDSYRENPIKFWMVADLFLAVEYAKTFKCFASLCESDQQKLLGHAGGLIQ</sequence>
<evidence type="ECO:0000256" key="4">
    <source>
        <dbReference type="SAM" id="MobiDB-lite"/>
    </source>
</evidence>
<reference evidence="5 6" key="1">
    <citation type="submission" date="2014-10" db="EMBL/GenBank/DDBJ databases">
        <title>Draft genome of the hookworm Ancylostoma caninum.</title>
        <authorList>
            <person name="Mitreva M."/>
        </authorList>
    </citation>
    <scope>NUCLEOTIDE SEQUENCE [LARGE SCALE GENOMIC DNA]</scope>
    <source>
        <strain evidence="5 6">Baltimore</strain>
    </source>
</reference>
<evidence type="ECO:0000313" key="5">
    <source>
        <dbReference type="EMBL" id="RCN24959.1"/>
    </source>
</evidence>
<dbReference type="AlphaFoldDB" id="A0A368F1Q9"/>
<organism evidence="5 6">
    <name type="scientific">Ancylostoma caninum</name>
    <name type="common">Dog hookworm</name>
    <dbReference type="NCBI Taxonomy" id="29170"/>
    <lineage>
        <taxon>Eukaryota</taxon>
        <taxon>Metazoa</taxon>
        <taxon>Ecdysozoa</taxon>
        <taxon>Nematoda</taxon>
        <taxon>Chromadorea</taxon>
        <taxon>Rhabditida</taxon>
        <taxon>Rhabditina</taxon>
        <taxon>Rhabditomorpha</taxon>
        <taxon>Strongyloidea</taxon>
        <taxon>Ancylostomatidae</taxon>
        <taxon>Ancylostomatinae</taxon>
        <taxon>Ancylostoma</taxon>
    </lineage>
</organism>
<accession>A0A368F1Q9</accession>
<dbReference type="STRING" id="29170.A0A368F1Q9"/>
<evidence type="ECO:0000256" key="1">
    <source>
        <dbReference type="ARBA" id="ARBA00023015"/>
    </source>
</evidence>
<comment type="caution">
    <text evidence="5">The sequence shown here is derived from an EMBL/GenBank/DDBJ whole genome shotgun (WGS) entry which is preliminary data.</text>
</comment>
<evidence type="ECO:0000313" key="6">
    <source>
        <dbReference type="Proteomes" id="UP000252519"/>
    </source>
</evidence>
<dbReference type="EMBL" id="JOJR01015230">
    <property type="protein sequence ID" value="RCN24959.1"/>
    <property type="molecule type" value="Genomic_DNA"/>
</dbReference>
<dbReference type="OrthoDB" id="5864640at2759"/>
<dbReference type="InterPro" id="IPR035500">
    <property type="entry name" value="NHR-like_dom_sf"/>
</dbReference>
<gene>
    <name evidence="5" type="ORF">ANCCAN_29332</name>
</gene>
<name>A0A368F1Q9_ANCCA</name>